<feature type="transmembrane region" description="Helical" evidence="7">
    <location>
        <begin position="20"/>
        <end position="46"/>
    </location>
</feature>
<dbReference type="PATRIC" id="fig|993692.3.peg.1125"/>
<dbReference type="CDD" id="cd17324">
    <property type="entry name" value="MFS_NepI_like"/>
    <property type="match status" value="1"/>
</dbReference>
<name>A0A0R2LG36_9LACO</name>
<proteinExistence type="predicted"/>
<dbReference type="PROSITE" id="PS50850">
    <property type="entry name" value="MFS"/>
    <property type="match status" value="1"/>
</dbReference>
<dbReference type="PANTHER" id="PTHR43124:SF8">
    <property type="entry name" value="INNER MEMBRANE TRANSPORT PROTEIN YDHP"/>
    <property type="match status" value="1"/>
</dbReference>
<feature type="transmembrane region" description="Helical" evidence="7">
    <location>
        <begin position="173"/>
        <end position="194"/>
    </location>
</feature>
<dbReference type="GO" id="GO:0005886">
    <property type="term" value="C:plasma membrane"/>
    <property type="evidence" value="ECO:0007669"/>
    <property type="project" value="UniProtKB-SubCell"/>
</dbReference>
<dbReference type="GO" id="GO:0022857">
    <property type="term" value="F:transmembrane transporter activity"/>
    <property type="evidence" value="ECO:0007669"/>
    <property type="project" value="InterPro"/>
</dbReference>
<keyword evidence="5 7" id="KW-1133">Transmembrane helix</keyword>
<comment type="subcellular location">
    <subcellularLocation>
        <location evidence="1">Cell membrane</location>
        <topology evidence="1">Multi-pass membrane protein</topology>
    </subcellularLocation>
</comment>
<evidence type="ECO:0000313" key="10">
    <source>
        <dbReference type="Proteomes" id="UP000051006"/>
    </source>
</evidence>
<feature type="transmembrane region" description="Helical" evidence="7">
    <location>
        <begin position="309"/>
        <end position="331"/>
    </location>
</feature>
<feature type="transmembrane region" description="Helical" evidence="7">
    <location>
        <begin position="377"/>
        <end position="396"/>
    </location>
</feature>
<keyword evidence="6 7" id="KW-0472">Membrane</keyword>
<evidence type="ECO:0000256" key="5">
    <source>
        <dbReference type="ARBA" id="ARBA00022989"/>
    </source>
</evidence>
<keyword evidence="10" id="KW-1185">Reference proteome</keyword>
<evidence type="ECO:0000256" key="6">
    <source>
        <dbReference type="ARBA" id="ARBA00023136"/>
    </source>
</evidence>
<dbReference type="Pfam" id="PF07690">
    <property type="entry name" value="MFS_1"/>
    <property type="match status" value="1"/>
</dbReference>
<dbReference type="PANTHER" id="PTHR43124">
    <property type="entry name" value="PURINE EFFLUX PUMP PBUE"/>
    <property type="match status" value="1"/>
</dbReference>
<evidence type="ECO:0000256" key="1">
    <source>
        <dbReference type="ARBA" id="ARBA00004651"/>
    </source>
</evidence>
<keyword evidence="3" id="KW-1003">Cell membrane</keyword>
<dbReference type="InterPro" id="IPR050189">
    <property type="entry name" value="MFS_Efflux_Transporters"/>
</dbReference>
<dbReference type="InterPro" id="IPR011701">
    <property type="entry name" value="MFS"/>
</dbReference>
<dbReference type="AlphaFoldDB" id="A0A0R2LG36"/>
<evidence type="ECO:0000313" key="9">
    <source>
        <dbReference type="EMBL" id="KRN98460.1"/>
    </source>
</evidence>
<feature type="transmembrane region" description="Helical" evidence="7">
    <location>
        <begin position="58"/>
        <end position="78"/>
    </location>
</feature>
<keyword evidence="4 7" id="KW-0812">Transmembrane</keyword>
<dbReference type="InterPro" id="IPR036259">
    <property type="entry name" value="MFS_trans_sf"/>
</dbReference>
<feature type="transmembrane region" description="Helical" evidence="7">
    <location>
        <begin position="219"/>
        <end position="240"/>
    </location>
</feature>
<dbReference type="Gene3D" id="1.20.1250.20">
    <property type="entry name" value="MFS general substrate transporter like domains"/>
    <property type="match status" value="1"/>
</dbReference>
<feature type="transmembrane region" description="Helical" evidence="7">
    <location>
        <begin position="145"/>
        <end position="167"/>
    </location>
</feature>
<organism evidence="9 10">
    <name type="scientific">Companilactobacillus kimchiensis</name>
    <dbReference type="NCBI Taxonomy" id="993692"/>
    <lineage>
        <taxon>Bacteria</taxon>
        <taxon>Bacillati</taxon>
        <taxon>Bacillota</taxon>
        <taxon>Bacilli</taxon>
        <taxon>Lactobacillales</taxon>
        <taxon>Lactobacillaceae</taxon>
        <taxon>Companilactobacillus</taxon>
    </lineage>
</organism>
<feature type="transmembrane region" description="Helical" evidence="7">
    <location>
        <begin position="116"/>
        <end position="138"/>
    </location>
</feature>
<dbReference type="SUPFAM" id="SSF103473">
    <property type="entry name" value="MFS general substrate transporter"/>
    <property type="match status" value="1"/>
</dbReference>
<accession>A0A0R2LG36</accession>
<evidence type="ECO:0000256" key="2">
    <source>
        <dbReference type="ARBA" id="ARBA00022448"/>
    </source>
</evidence>
<sequence length="413" mass="43887">MLKNNLRGENIMNKKVSSTWILLSLAISAFAIGSTEFISVGIMPLLTKTFGISLSQGGLTVSIYALGVMIGAPVLALLTNRWDRKKLLIGIMISFVIGNTLSALAPSFAVLLAGRVIAALSHGIFMTIASLIAADVVAPNKRASAIAVMFTGLTVATITGVPIGTFIGNTFGWRLSFFFLVALGLVGLITNIILVPNKLPLPKPTSALGIWKILKQPQLLLILLITALGYGATFPIYTYLTTVLNKNMGWSEGAIVVILIFYGVAVAIGNTLGGKWANKRPLSALLKMFVGLGVALIVIRLAINMHFMGLMAVLLLGLFAFMNVPGLQLYIVQLAEKYTPNEVPLASALNISAFNVGITLGSTAGGQAVAHGQLLNTPWIGIIMLLVSIVLIVVLMKLEDSTIESKDLDLENC</sequence>
<feature type="transmembrane region" description="Helical" evidence="7">
    <location>
        <begin position="343"/>
        <end position="365"/>
    </location>
</feature>
<dbReference type="InterPro" id="IPR020846">
    <property type="entry name" value="MFS_dom"/>
</dbReference>
<gene>
    <name evidence="9" type="ORF">IV57_GL001108</name>
</gene>
<dbReference type="EMBL" id="JQCF01000021">
    <property type="protein sequence ID" value="KRN98460.1"/>
    <property type="molecule type" value="Genomic_DNA"/>
</dbReference>
<dbReference type="STRING" id="993692.IV57_GL001108"/>
<evidence type="ECO:0000256" key="3">
    <source>
        <dbReference type="ARBA" id="ARBA00022475"/>
    </source>
</evidence>
<feature type="domain" description="Major facilitator superfamily (MFS) profile" evidence="8">
    <location>
        <begin position="21"/>
        <end position="400"/>
    </location>
</feature>
<comment type="caution">
    <text evidence="9">The sequence shown here is derived from an EMBL/GenBank/DDBJ whole genome shotgun (WGS) entry which is preliminary data.</text>
</comment>
<evidence type="ECO:0000256" key="7">
    <source>
        <dbReference type="SAM" id="Phobius"/>
    </source>
</evidence>
<evidence type="ECO:0000259" key="8">
    <source>
        <dbReference type="PROSITE" id="PS50850"/>
    </source>
</evidence>
<feature type="transmembrane region" description="Helical" evidence="7">
    <location>
        <begin position="252"/>
        <end position="272"/>
    </location>
</feature>
<dbReference type="Proteomes" id="UP000051006">
    <property type="component" value="Unassembled WGS sequence"/>
</dbReference>
<keyword evidence="2" id="KW-0813">Transport</keyword>
<reference evidence="9 10" key="1">
    <citation type="journal article" date="2015" name="Genome Announc.">
        <title>Expanding the biotechnology potential of lactobacilli through comparative genomics of 213 strains and associated genera.</title>
        <authorList>
            <person name="Sun Z."/>
            <person name="Harris H.M."/>
            <person name="McCann A."/>
            <person name="Guo C."/>
            <person name="Argimon S."/>
            <person name="Zhang W."/>
            <person name="Yang X."/>
            <person name="Jeffery I.B."/>
            <person name="Cooney J.C."/>
            <person name="Kagawa T.F."/>
            <person name="Liu W."/>
            <person name="Song Y."/>
            <person name="Salvetti E."/>
            <person name="Wrobel A."/>
            <person name="Rasinkangas P."/>
            <person name="Parkhill J."/>
            <person name="Rea M.C."/>
            <person name="O'Sullivan O."/>
            <person name="Ritari J."/>
            <person name="Douillard F.P."/>
            <person name="Paul Ross R."/>
            <person name="Yang R."/>
            <person name="Briner A.E."/>
            <person name="Felis G.E."/>
            <person name="de Vos W.M."/>
            <person name="Barrangou R."/>
            <person name="Klaenhammer T.R."/>
            <person name="Caufield P.W."/>
            <person name="Cui Y."/>
            <person name="Zhang H."/>
            <person name="O'Toole P.W."/>
        </authorList>
    </citation>
    <scope>NUCLEOTIDE SEQUENCE [LARGE SCALE GENOMIC DNA]</scope>
    <source>
        <strain evidence="9 10">DSM 24716</strain>
    </source>
</reference>
<feature type="transmembrane region" description="Helical" evidence="7">
    <location>
        <begin position="87"/>
        <end position="110"/>
    </location>
</feature>
<protein>
    <submittedName>
        <fullName evidence="9">MFS family transporter</fullName>
    </submittedName>
</protein>
<feature type="transmembrane region" description="Helical" evidence="7">
    <location>
        <begin position="284"/>
        <end position="303"/>
    </location>
</feature>
<evidence type="ECO:0000256" key="4">
    <source>
        <dbReference type="ARBA" id="ARBA00022692"/>
    </source>
</evidence>